<evidence type="ECO:0000259" key="1">
    <source>
        <dbReference type="Pfam" id="PF00425"/>
    </source>
</evidence>
<dbReference type="AlphaFoldDB" id="A0A448UWR6"/>
<dbReference type="Gene3D" id="3.60.120.10">
    <property type="entry name" value="Anthranilate synthase"/>
    <property type="match status" value="1"/>
</dbReference>
<dbReference type="SUPFAM" id="SSF56322">
    <property type="entry name" value="ADC synthase"/>
    <property type="match status" value="1"/>
</dbReference>
<accession>A0A448UWR6</accession>
<proteinExistence type="predicted"/>
<dbReference type="InterPro" id="IPR005801">
    <property type="entry name" value="ADC_synthase"/>
</dbReference>
<dbReference type="PANTHER" id="PTHR42839">
    <property type="entry name" value="ISOCHORISMATE SYNTHASE ENTC"/>
    <property type="match status" value="1"/>
</dbReference>
<dbReference type="EMBL" id="LR134521">
    <property type="protein sequence ID" value="VEJ30345.1"/>
    <property type="molecule type" value="Genomic_DNA"/>
</dbReference>
<gene>
    <name evidence="2" type="primary">dhbC</name>
    <name evidence="2" type="ORF">NCTC10918_01624</name>
</gene>
<dbReference type="PANTHER" id="PTHR42839:SF2">
    <property type="entry name" value="ISOCHORISMATE SYNTHASE ENTC"/>
    <property type="match status" value="1"/>
</dbReference>
<evidence type="ECO:0000313" key="2">
    <source>
        <dbReference type="EMBL" id="VEJ30345.1"/>
    </source>
</evidence>
<sequence>MAFGHPISGVLKQGMTCLDGARAIHPTPAICGAPTEAARRMIAELEPFSRDYFGGLIGYMNADGSGQWALVLRCAEVDAQTAILYAGAGIVAESDPVLEHTETGTKLGSFGRALGINTLPQAVPADA</sequence>
<dbReference type="EC" id="5.4.4.2" evidence="2"/>
<organism evidence="2 3">
    <name type="scientific">Rothia dentocariosa</name>
    <dbReference type="NCBI Taxonomy" id="2047"/>
    <lineage>
        <taxon>Bacteria</taxon>
        <taxon>Bacillati</taxon>
        <taxon>Actinomycetota</taxon>
        <taxon>Actinomycetes</taxon>
        <taxon>Micrococcales</taxon>
        <taxon>Micrococcaceae</taxon>
        <taxon>Rothia</taxon>
    </lineage>
</organism>
<evidence type="ECO:0000313" key="3">
    <source>
        <dbReference type="Proteomes" id="UP000270988"/>
    </source>
</evidence>
<protein>
    <submittedName>
        <fullName evidence="2">Isochorismate synthase dhbC</fullName>
        <ecNumber evidence="2">5.4.4.2</ecNumber>
    </submittedName>
</protein>
<dbReference type="InterPro" id="IPR015890">
    <property type="entry name" value="Chorismate_C"/>
</dbReference>
<reference evidence="2 3" key="1">
    <citation type="submission" date="2018-12" db="EMBL/GenBank/DDBJ databases">
        <authorList>
            <consortium name="Pathogen Informatics"/>
        </authorList>
    </citation>
    <scope>NUCLEOTIDE SEQUENCE [LARGE SCALE GENOMIC DNA]</scope>
    <source>
        <strain evidence="2 3">NCTC10918</strain>
    </source>
</reference>
<dbReference type="Proteomes" id="UP000270988">
    <property type="component" value="Chromosome"/>
</dbReference>
<dbReference type="Pfam" id="PF00425">
    <property type="entry name" value="Chorismate_bind"/>
    <property type="match status" value="1"/>
</dbReference>
<keyword evidence="2" id="KW-0413">Isomerase</keyword>
<name>A0A448UWR6_9MICC</name>
<dbReference type="GO" id="GO:0008909">
    <property type="term" value="F:isochorismate synthase activity"/>
    <property type="evidence" value="ECO:0007669"/>
    <property type="project" value="UniProtKB-EC"/>
</dbReference>
<feature type="domain" description="Chorismate-utilising enzyme C-terminal" evidence="1">
    <location>
        <begin position="6"/>
        <end position="106"/>
    </location>
</feature>